<organism evidence="1 2">
    <name type="scientific">Bauhinia variegata</name>
    <name type="common">Purple orchid tree</name>
    <name type="synonym">Phanera variegata</name>
    <dbReference type="NCBI Taxonomy" id="167791"/>
    <lineage>
        <taxon>Eukaryota</taxon>
        <taxon>Viridiplantae</taxon>
        <taxon>Streptophyta</taxon>
        <taxon>Embryophyta</taxon>
        <taxon>Tracheophyta</taxon>
        <taxon>Spermatophyta</taxon>
        <taxon>Magnoliopsida</taxon>
        <taxon>eudicotyledons</taxon>
        <taxon>Gunneridae</taxon>
        <taxon>Pentapetalae</taxon>
        <taxon>rosids</taxon>
        <taxon>fabids</taxon>
        <taxon>Fabales</taxon>
        <taxon>Fabaceae</taxon>
        <taxon>Cercidoideae</taxon>
        <taxon>Cercideae</taxon>
        <taxon>Bauhiniinae</taxon>
        <taxon>Bauhinia</taxon>
    </lineage>
</organism>
<proteinExistence type="predicted"/>
<name>A0ACB9N9R0_BAUVA</name>
<comment type="caution">
    <text evidence="1">The sequence shown here is derived from an EMBL/GenBank/DDBJ whole genome shotgun (WGS) entry which is preliminary data.</text>
</comment>
<reference evidence="1 2" key="1">
    <citation type="journal article" date="2022" name="DNA Res.">
        <title>Chromosomal-level genome assembly of the orchid tree Bauhinia variegata (Leguminosae; Cercidoideae) supports the allotetraploid origin hypothesis of Bauhinia.</title>
        <authorList>
            <person name="Zhong Y."/>
            <person name="Chen Y."/>
            <person name="Zheng D."/>
            <person name="Pang J."/>
            <person name="Liu Y."/>
            <person name="Luo S."/>
            <person name="Meng S."/>
            <person name="Qian L."/>
            <person name="Wei D."/>
            <person name="Dai S."/>
            <person name="Zhou R."/>
        </authorList>
    </citation>
    <scope>NUCLEOTIDE SEQUENCE [LARGE SCALE GENOMIC DNA]</scope>
    <source>
        <strain evidence="1">BV-YZ2020</strain>
    </source>
</reference>
<protein>
    <submittedName>
        <fullName evidence="1">Uncharacterized protein</fullName>
    </submittedName>
</protein>
<evidence type="ECO:0000313" key="1">
    <source>
        <dbReference type="EMBL" id="KAI4332642.1"/>
    </source>
</evidence>
<gene>
    <name evidence="1" type="ORF">L6164_017534</name>
</gene>
<dbReference type="Proteomes" id="UP000828941">
    <property type="component" value="Chromosome 7"/>
</dbReference>
<sequence>MEAFSSKKLHSFLFIVLAYSSIISPAQATERPYQEASTQFIRTSCSTTTYPRLCFSSLAKHASFIQTNRVLLTGTSLNVSLDSAKATSFLMSTLSKRLGMKPREIAAMKDCVEEISESVDELRRSIDEMGHLRNSNFDVTMNDVQTWVSAALTDENTCADGFQGTNGNVKTTVRGRIVQVAQMTSNALALINQLASFHG</sequence>
<keyword evidence="2" id="KW-1185">Reference proteome</keyword>
<evidence type="ECO:0000313" key="2">
    <source>
        <dbReference type="Proteomes" id="UP000828941"/>
    </source>
</evidence>
<accession>A0ACB9N9R0</accession>
<dbReference type="EMBL" id="CM039432">
    <property type="protein sequence ID" value="KAI4332642.1"/>
    <property type="molecule type" value="Genomic_DNA"/>
</dbReference>